<feature type="transmembrane region" description="Helical" evidence="1">
    <location>
        <begin position="63"/>
        <end position="91"/>
    </location>
</feature>
<protein>
    <submittedName>
        <fullName evidence="2">Uncharacterized protein</fullName>
    </submittedName>
</protein>
<evidence type="ECO:0000313" key="3">
    <source>
        <dbReference type="Proteomes" id="UP000233553"/>
    </source>
</evidence>
<organism evidence="2 3">
    <name type="scientific">Acinetobacter proteolyticus</name>
    <dbReference type="NCBI Taxonomy" id="1776741"/>
    <lineage>
        <taxon>Bacteria</taxon>
        <taxon>Pseudomonadati</taxon>
        <taxon>Pseudomonadota</taxon>
        <taxon>Gammaproteobacteria</taxon>
        <taxon>Moraxellales</taxon>
        <taxon>Moraxellaceae</taxon>
        <taxon>Acinetobacter</taxon>
    </lineage>
</organism>
<keyword evidence="1" id="KW-0472">Membrane</keyword>
<proteinExistence type="predicted"/>
<accession>A0A2N0WA79</accession>
<name>A0A2N0WA79_9GAMM</name>
<feature type="transmembrane region" description="Helical" evidence="1">
    <location>
        <begin position="21"/>
        <end position="43"/>
    </location>
</feature>
<sequence length="97" mass="10563">MGQQHLAKKTDEDEFKVSKKTIAILTAIVAGIFLFFWGLPFAHAADPTTQLIDPAEIQNLKSLIISCLSFITVIGTAYLTVLVGVSAFSLIRKVIRG</sequence>
<comment type="caution">
    <text evidence="2">The sequence shown here is derived from an EMBL/GenBank/DDBJ whole genome shotgun (WGS) entry which is preliminary data.</text>
</comment>
<reference evidence="2 3" key="1">
    <citation type="submission" date="2017-12" db="EMBL/GenBank/DDBJ databases">
        <title>Draft Genome sequences of multiple microbial strains isolated from spacecraft associated surfaces.</title>
        <authorList>
            <person name="Seuylemezian A."/>
            <person name="Vaishampayan P."/>
            <person name="Venkateswaran K."/>
        </authorList>
    </citation>
    <scope>NUCLEOTIDE SEQUENCE [LARGE SCALE GENOMIC DNA]</scope>
    <source>
        <strain evidence="2 3">2P01AA</strain>
    </source>
</reference>
<dbReference type="AlphaFoldDB" id="A0A2N0WA79"/>
<evidence type="ECO:0000313" key="2">
    <source>
        <dbReference type="EMBL" id="PKF31327.1"/>
    </source>
</evidence>
<gene>
    <name evidence="2" type="ORF">CW311_19430</name>
</gene>
<dbReference type="RefSeq" id="WP_101237559.1">
    <property type="nucleotide sequence ID" value="NZ_PISJ01000023.1"/>
</dbReference>
<keyword evidence="1" id="KW-1133">Transmembrane helix</keyword>
<evidence type="ECO:0000256" key="1">
    <source>
        <dbReference type="SAM" id="Phobius"/>
    </source>
</evidence>
<keyword evidence="1" id="KW-0812">Transmembrane</keyword>
<dbReference type="EMBL" id="PISJ01000023">
    <property type="protein sequence ID" value="PKF31327.1"/>
    <property type="molecule type" value="Genomic_DNA"/>
</dbReference>
<dbReference type="Proteomes" id="UP000233553">
    <property type="component" value="Unassembled WGS sequence"/>
</dbReference>